<dbReference type="FunFam" id="3.40.50.300:FF:000565">
    <property type="entry name" value="ABC bile acid transporter"/>
    <property type="match status" value="1"/>
</dbReference>
<dbReference type="GO" id="GO:0005524">
    <property type="term" value="F:ATP binding"/>
    <property type="evidence" value="ECO:0007669"/>
    <property type="project" value="UniProtKB-KW"/>
</dbReference>
<dbReference type="InterPro" id="IPR003439">
    <property type="entry name" value="ABC_transporter-like_ATP-bd"/>
</dbReference>
<feature type="transmembrane region" description="Helical" evidence="9">
    <location>
        <begin position="83"/>
        <end position="102"/>
    </location>
</feature>
<feature type="domain" description="ABC transmembrane type-1" evidence="11">
    <location>
        <begin position="256"/>
        <end position="552"/>
    </location>
</feature>
<dbReference type="CDD" id="cd18604">
    <property type="entry name" value="ABC_6TM_VMR1_D2_like"/>
    <property type="match status" value="1"/>
</dbReference>
<evidence type="ECO:0000256" key="7">
    <source>
        <dbReference type="ARBA" id="ARBA00022989"/>
    </source>
</evidence>
<keyword evidence="3 9" id="KW-0812">Transmembrane</keyword>
<reference evidence="12" key="1">
    <citation type="submission" date="2022-08" db="EMBL/GenBank/DDBJ databases">
        <authorList>
            <person name="Kallberg Y."/>
            <person name="Tangrot J."/>
            <person name="Rosling A."/>
        </authorList>
    </citation>
    <scope>NUCLEOTIDE SEQUENCE</scope>
    <source>
        <strain evidence="12">Wild A</strain>
    </source>
</reference>
<dbReference type="Pfam" id="PF00664">
    <property type="entry name" value="ABC_membrane"/>
    <property type="match status" value="2"/>
</dbReference>
<dbReference type="Gene3D" id="1.20.1560.10">
    <property type="entry name" value="ABC transporter type 1, transmembrane domain"/>
    <property type="match status" value="2"/>
</dbReference>
<evidence type="ECO:0000256" key="4">
    <source>
        <dbReference type="ARBA" id="ARBA00022737"/>
    </source>
</evidence>
<keyword evidence="4" id="KW-0677">Repeat</keyword>
<dbReference type="GO" id="GO:0000329">
    <property type="term" value="C:fungal-type vacuole membrane"/>
    <property type="evidence" value="ECO:0007669"/>
    <property type="project" value="TreeGrafter"/>
</dbReference>
<accession>A0A9W4SDB8</accession>
<dbReference type="OrthoDB" id="6500128at2759"/>
<evidence type="ECO:0000256" key="5">
    <source>
        <dbReference type="ARBA" id="ARBA00022741"/>
    </source>
</evidence>
<feature type="transmembrane region" description="Helical" evidence="9">
    <location>
        <begin position="491"/>
        <end position="513"/>
    </location>
</feature>
<dbReference type="EMBL" id="CAMKVN010000204">
    <property type="protein sequence ID" value="CAI2165196.1"/>
    <property type="molecule type" value="Genomic_DNA"/>
</dbReference>
<gene>
    <name evidence="12" type="ORF">FWILDA_LOCUS1950</name>
</gene>
<feature type="transmembrane region" description="Helical" evidence="9">
    <location>
        <begin position="1141"/>
        <end position="1159"/>
    </location>
</feature>
<name>A0A9W4SDB8_9GLOM</name>
<feature type="transmembrane region" description="Helical" evidence="9">
    <location>
        <begin position="402"/>
        <end position="424"/>
    </location>
</feature>
<keyword evidence="2" id="KW-0813">Transport</keyword>
<feature type="transmembrane region" description="Helical" evidence="9">
    <location>
        <begin position="114"/>
        <end position="137"/>
    </location>
</feature>
<dbReference type="PANTHER" id="PTHR24223">
    <property type="entry name" value="ATP-BINDING CASSETTE SUB-FAMILY C"/>
    <property type="match status" value="1"/>
</dbReference>
<feature type="domain" description="ABC transporter" evidence="10">
    <location>
        <begin position="586"/>
        <end position="818"/>
    </location>
</feature>
<dbReference type="GO" id="GO:0016887">
    <property type="term" value="F:ATP hydrolysis activity"/>
    <property type="evidence" value="ECO:0007669"/>
    <property type="project" value="InterPro"/>
</dbReference>
<evidence type="ECO:0000256" key="2">
    <source>
        <dbReference type="ARBA" id="ARBA00022448"/>
    </source>
</evidence>
<feature type="transmembrane region" description="Helical" evidence="9">
    <location>
        <begin position="1049"/>
        <end position="1070"/>
    </location>
</feature>
<comment type="subcellular location">
    <subcellularLocation>
        <location evidence="1">Membrane</location>
        <topology evidence="1">Multi-pass membrane protein</topology>
    </subcellularLocation>
</comment>
<dbReference type="Gene3D" id="3.40.50.300">
    <property type="entry name" value="P-loop containing nucleotide triphosphate hydrolases"/>
    <property type="match status" value="2"/>
</dbReference>
<keyword evidence="7 9" id="KW-1133">Transmembrane helix</keyword>
<dbReference type="InterPro" id="IPR027417">
    <property type="entry name" value="P-loop_NTPase"/>
</dbReference>
<evidence type="ECO:0000256" key="3">
    <source>
        <dbReference type="ARBA" id="ARBA00022692"/>
    </source>
</evidence>
<keyword evidence="6" id="KW-0067">ATP-binding</keyword>
<feature type="transmembrane region" description="Helical" evidence="9">
    <location>
        <begin position="251"/>
        <end position="277"/>
    </location>
</feature>
<evidence type="ECO:0000313" key="12">
    <source>
        <dbReference type="EMBL" id="CAI2165196.1"/>
    </source>
</evidence>
<evidence type="ECO:0000256" key="9">
    <source>
        <dbReference type="SAM" id="Phobius"/>
    </source>
</evidence>
<dbReference type="Pfam" id="PF00005">
    <property type="entry name" value="ABC_tran"/>
    <property type="match status" value="2"/>
</dbReference>
<dbReference type="CDD" id="cd18596">
    <property type="entry name" value="ABC_6TM_VMR1_D1_like"/>
    <property type="match status" value="1"/>
</dbReference>
<dbReference type="InterPro" id="IPR003593">
    <property type="entry name" value="AAA+_ATPase"/>
</dbReference>
<dbReference type="SUPFAM" id="SSF52540">
    <property type="entry name" value="P-loop containing nucleoside triphosphate hydrolases"/>
    <property type="match status" value="2"/>
</dbReference>
<proteinExistence type="predicted"/>
<dbReference type="InterPro" id="IPR017871">
    <property type="entry name" value="ABC_transporter-like_CS"/>
</dbReference>
<evidence type="ECO:0000259" key="10">
    <source>
        <dbReference type="PROSITE" id="PS50893"/>
    </source>
</evidence>
<sequence length="1506" mass="171336">MIYLSYSDAIPPTIITLGSFLLLILQKHHEKIVVSPQVINTDTTNIRISTVKRDVIKLGICIIQVSLFSFLLVRKVFENVDVIHAGLLVFCWLYATIITLIAKKPRAKKWRTILNAHLTTIAFSAFLCSIWYLRFVFIMSKNSKDSEQVVAICNLISSFIVTAVAITTPRSPPLFDNGKPVTPISSSSIFDFMTFAVMNPLIKKAYNKDALKESDLDQLPFDLRAIALYHRFKAWRSKSLFYRIWNANQRIIIFQVIGTMFVSLLYYVPSLFLYYFLEYIQEKPSDRASNWDWGYICILGMFISNVLLLISNGQQWFWSASAFNTSICGMLNAEIYAKSLKMTNGVCIDNVNEKDSSKGDNAAAVGKLINLMAVDTSRIGQFSMWWTIFFDTPIQIIISLYFLYHLLGIASIIAFTAMIMILPLNHLNSNYLSKVQTKLMKARDHRVSLMNEVLQGIRMIKLFAWERKWKERILDAREIELQELRKTFLSLISYNLIWLASPVFVTIIMFFVFTKIQGNELTASIAFTSITIFNELRFVLTNFPEVFMQGYQAIISIKRIENFLNSKEIQSNESNMNNYSLTTIGFKNASVTWNEYNNELSSNEFIMKDLNIEFPVGKLSVIYGHTGSGKGEIIFPNTPENIFNPGPLTSNWILDNCVAFVAQESFLQNASIRSNITFGLPFHEERYNAVIKACALQRDFEILEDGDLTEIGEKGLTISGGQKQRCALARAVYSRAKHIIIDDALSAVDAHTAKHLMFDCITGPLMKGRTRIIVTHHVGLTLTKADYAVLLKDGKVEVAGTAQELKDSLSGIFTETDNEVEDIIETVAENTNFQMPTNASSDISNEYEIRPIDDSTIGVSSEGTTINEDMNDSDQEELVVVSTLRQDKNKDMTKTAFPKKLVQDEDYAIGNVRFGIYMTVSQVAENWWLKVWSNASKKDFINYASLIFYEPSFDIPSDLNRHDTNYYFSYYVLITISSVLLGVLRIAWLYYGSLRASRILYEALLYKIIRAPLRFFDTTPVGRILNRFSRDFETIDSTLIGSMASCLNFLLMMIGTVIVISAITKGAIYAKCSRDLKRLESIAKSPIYTHFGETIIGISTIRAYGATKRFMEEILVRIDASNRPFFTKCTVNRWLSVRYNIMGAVLTFIAGIFIILNLYRIDAGLAGLSLTFAMSFSKQIMWMVRGYTAFEMNLNSIERVCEFMEINQEAAEIIEPRPPASWPYDGNIRVENLLIRYAPELEPVLHHVSFEISGQEKVGIVGRTGSGKSTMSLSLFRFIEPSDGKIIIDGIDISTIGIEDLRSRLTIIPQDPILFTGTIRSNLDTFSQYEDHELYESLRRVRLLPSLEEEEHLNSQEMDLITTLDDNKNINVFKNLDAPITEGGKNLSQGQRQLLCLARALLKRSKIILMDEATASIDFAMDDKIQKMIRKEFIDCTILCIAHRLRTVIDYDRILVLDQGNVIEFNSPQNLISNPNSLFYQMCQNSGEFDMLKSLISKTNDNRYEF</sequence>
<comment type="caution">
    <text evidence="12">The sequence shown here is derived from an EMBL/GenBank/DDBJ whole genome shotgun (WGS) entry which is preliminary data.</text>
</comment>
<dbReference type="InterPro" id="IPR011527">
    <property type="entry name" value="ABC1_TM_dom"/>
</dbReference>
<keyword evidence="13" id="KW-1185">Reference proteome</keyword>
<feature type="transmembrane region" description="Helical" evidence="9">
    <location>
        <begin position="149"/>
        <end position="167"/>
    </location>
</feature>
<evidence type="ECO:0000313" key="13">
    <source>
        <dbReference type="Proteomes" id="UP001153678"/>
    </source>
</evidence>
<evidence type="ECO:0000256" key="6">
    <source>
        <dbReference type="ARBA" id="ARBA00022840"/>
    </source>
</evidence>
<dbReference type="SMART" id="SM00382">
    <property type="entry name" value="AAA"/>
    <property type="match status" value="2"/>
</dbReference>
<keyword evidence="5" id="KW-0547">Nucleotide-binding</keyword>
<dbReference type="InterPro" id="IPR050173">
    <property type="entry name" value="ABC_transporter_C-like"/>
</dbReference>
<evidence type="ECO:0000256" key="8">
    <source>
        <dbReference type="ARBA" id="ARBA00023136"/>
    </source>
</evidence>
<evidence type="ECO:0000256" key="1">
    <source>
        <dbReference type="ARBA" id="ARBA00004141"/>
    </source>
</evidence>
<feature type="domain" description="ABC transmembrane type-1" evidence="11">
    <location>
        <begin position="919"/>
        <end position="1192"/>
    </location>
</feature>
<dbReference type="CDD" id="cd03250">
    <property type="entry name" value="ABCC_MRP_domain1"/>
    <property type="match status" value="1"/>
</dbReference>
<feature type="transmembrane region" description="Helical" evidence="9">
    <location>
        <begin position="55"/>
        <end position="77"/>
    </location>
</feature>
<dbReference type="FunFam" id="1.20.1560.10:FF:000013">
    <property type="entry name" value="ABC transporter C family member 2"/>
    <property type="match status" value="1"/>
</dbReference>
<feature type="transmembrane region" description="Helical" evidence="9">
    <location>
        <begin position="970"/>
        <end position="991"/>
    </location>
</feature>
<dbReference type="SUPFAM" id="SSF90123">
    <property type="entry name" value="ABC transporter transmembrane region"/>
    <property type="match status" value="2"/>
</dbReference>
<feature type="transmembrane region" description="Helical" evidence="9">
    <location>
        <begin position="293"/>
        <end position="310"/>
    </location>
</feature>
<keyword evidence="8 9" id="KW-0472">Membrane</keyword>
<dbReference type="GO" id="GO:0140359">
    <property type="term" value="F:ABC-type transporter activity"/>
    <property type="evidence" value="ECO:0007669"/>
    <property type="project" value="InterPro"/>
</dbReference>
<evidence type="ECO:0000259" key="11">
    <source>
        <dbReference type="PROSITE" id="PS50929"/>
    </source>
</evidence>
<dbReference type="PROSITE" id="PS50929">
    <property type="entry name" value="ABC_TM1F"/>
    <property type="match status" value="2"/>
</dbReference>
<dbReference type="InterPro" id="IPR036640">
    <property type="entry name" value="ABC1_TM_sf"/>
</dbReference>
<dbReference type="Proteomes" id="UP001153678">
    <property type="component" value="Unassembled WGS sequence"/>
</dbReference>
<protein>
    <submittedName>
        <fullName evidence="12">10111_t:CDS:1</fullName>
    </submittedName>
</protein>
<dbReference type="PANTHER" id="PTHR24223:SF353">
    <property type="entry name" value="ABC TRANSPORTER ATP-BINDING PROTEIN_PERMEASE VMR1-RELATED"/>
    <property type="match status" value="1"/>
</dbReference>
<organism evidence="12 13">
    <name type="scientific">Funneliformis geosporum</name>
    <dbReference type="NCBI Taxonomy" id="1117311"/>
    <lineage>
        <taxon>Eukaryota</taxon>
        <taxon>Fungi</taxon>
        <taxon>Fungi incertae sedis</taxon>
        <taxon>Mucoromycota</taxon>
        <taxon>Glomeromycotina</taxon>
        <taxon>Glomeromycetes</taxon>
        <taxon>Glomerales</taxon>
        <taxon>Glomeraceae</taxon>
        <taxon>Funneliformis</taxon>
    </lineage>
</organism>
<dbReference type="PROSITE" id="PS50893">
    <property type="entry name" value="ABC_TRANSPORTER_2"/>
    <property type="match status" value="2"/>
</dbReference>
<dbReference type="CDD" id="cd03244">
    <property type="entry name" value="ABCC_MRP_domain2"/>
    <property type="match status" value="1"/>
</dbReference>
<dbReference type="PROSITE" id="PS00211">
    <property type="entry name" value="ABC_TRANSPORTER_1"/>
    <property type="match status" value="1"/>
</dbReference>
<feature type="domain" description="ABC transporter" evidence="10">
    <location>
        <begin position="1228"/>
        <end position="1484"/>
    </location>
</feature>